<name>A0A4Z0F9I3_9GAMM</name>
<evidence type="ECO:0000313" key="6">
    <source>
        <dbReference type="EMBL" id="TFZ82461.1"/>
    </source>
</evidence>
<dbReference type="AlphaFoldDB" id="A0A4Z0F9I3"/>
<evidence type="ECO:0000256" key="4">
    <source>
        <dbReference type="ARBA" id="ARBA00022519"/>
    </source>
</evidence>
<organism evidence="6 7">
    <name type="scientific">Candidatus Macondimonas diazotrophica</name>
    <dbReference type="NCBI Taxonomy" id="2305248"/>
    <lineage>
        <taxon>Bacteria</taxon>
        <taxon>Pseudomonadati</taxon>
        <taxon>Pseudomonadota</taxon>
        <taxon>Gammaproteobacteria</taxon>
        <taxon>Chromatiales</taxon>
        <taxon>Ectothiorhodospiraceae</taxon>
        <taxon>Candidatus Macondimonas</taxon>
    </lineage>
</organism>
<dbReference type="GO" id="GO:0012505">
    <property type="term" value="C:endomembrane system"/>
    <property type="evidence" value="ECO:0007669"/>
    <property type="project" value="UniProtKB-SubCell"/>
</dbReference>
<dbReference type="CDD" id="cd13553">
    <property type="entry name" value="PBP2_NrtA_CpmA_like"/>
    <property type="match status" value="1"/>
</dbReference>
<evidence type="ECO:0000256" key="1">
    <source>
        <dbReference type="ARBA" id="ARBA00004308"/>
    </source>
</evidence>
<gene>
    <name evidence="6" type="ORF">E4680_08250</name>
</gene>
<dbReference type="SUPFAM" id="SSF53850">
    <property type="entry name" value="Periplasmic binding protein-like II"/>
    <property type="match status" value="1"/>
</dbReference>
<comment type="subcellular location">
    <subcellularLocation>
        <location evidence="1">Endomembrane system</location>
    </subcellularLocation>
</comment>
<dbReference type="OrthoDB" id="9815454at2"/>
<keyword evidence="5" id="KW-0472">Membrane</keyword>
<dbReference type="Gene3D" id="3.40.190.10">
    <property type="entry name" value="Periplasmic binding protein-like II"/>
    <property type="match status" value="2"/>
</dbReference>
<keyword evidence="7" id="KW-1185">Reference proteome</keyword>
<dbReference type="PANTHER" id="PTHR30024:SF43">
    <property type="entry name" value="BLL4572 PROTEIN"/>
    <property type="match status" value="1"/>
</dbReference>
<dbReference type="EMBL" id="SRIO01000009">
    <property type="protein sequence ID" value="TFZ82461.1"/>
    <property type="molecule type" value="Genomic_DNA"/>
</dbReference>
<keyword evidence="4" id="KW-0997">Cell inner membrane</keyword>
<dbReference type="PANTHER" id="PTHR30024">
    <property type="entry name" value="ALIPHATIC SULFONATES-BINDING PROTEIN-RELATED"/>
    <property type="match status" value="1"/>
</dbReference>
<evidence type="ECO:0000256" key="5">
    <source>
        <dbReference type="ARBA" id="ARBA00023136"/>
    </source>
</evidence>
<proteinExistence type="predicted"/>
<sequence length="441" mass="48297">MGNGSLREAESVSRSPDRDLELRCVRLGFIPLTDCAVLVAAREQGFFARHGLDVRLCREPSWANIRDKVDSGALDGAHMLAPMALAAGQGVPGAGIRPITTAFSLGLNGNAITVSRGLYQRLQEADPVAMATRPITARALKTVIAADQRAGRPPLTFATVFSFSAHDLQLRYWLAAAGIDPDRDVRLVVIPPPRVADHLEAGLIDGYCVGEPWNSQAVARASGCILISGHELWNNAPEKVLGMTEAWADAHPRTHRALIMALLEAAAWLDDPVNRPQAVECLADEAYVDVPAELIARAMIGEVVYEPGSAPRSQPDFHVFSRYAANFPWLSHAVWFMTQMVRWGLIEHPADWLQAARCVYRPDRYREAAQELGWPSPSRDTKLEGEHPDPWTLAQAGHSLILGPDRFFDGRVFDPQAADRYLGSFVPFPVSDSSLSSQESS</sequence>
<keyword evidence="3" id="KW-1003">Cell membrane</keyword>
<dbReference type="Pfam" id="PF13379">
    <property type="entry name" value="NMT1_2"/>
    <property type="match status" value="1"/>
</dbReference>
<reference evidence="6 7" key="1">
    <citation type="journal article" date="2019" name="ISME J.">
        <title>Candidatus Macondimonas diazotrophica, a novel gammaproteobacterial genus dominating crude-oil-contaminated coastal sediments.</title>
        <authorList>
            <person name="Karthikeyan S."/>
            <person name="Konstantinidis K."/>
        </authorList>
    </citation>
    <scope>NUCLEOTIDE SEQUENCE [LARGE SCALE GENOMIC DNA]</scope>
    <source>
        <strain evidence="6 7">KTK01</strain>
    </source>
</reference>
<dbReference type="Proteomes" id="UP000297890">
    <property type="component" value="Unassembled WGS sequence"/>
</dbReference>
<evidence type="ECO:0000256" key="3">
    <source>
        <dbReference type="ARBA" id="ARBA00022475"/>
    </source>
</evidence>
<comment type="caution">
    <text evidence="6">The sequence shown here is derived from an EMBL/GenBank/DDBJ whole genome shotgun (WGS) entry which is preliminary data.</text>
</comment>
<keyword evidence="2" id="KW-0813">Transport</keyword>
<evidence type="ECO:0000256" key="2">
    <source>
        <dbReference type="ARBA" id="ARBA00022448"/>
    </source>
</evidence>
<protein>
    <submittedName>
        <fullName evidence="6">Nitrate ABC transporter substrate-binding protein</fullName>
    </submittedName>
</protein>
<accession>A0A4Z0F9I3</accession>
<evidence type="ECO:0000313" key="7">
    <source>
        <dbReference type="Proteomes" id="UP000297890"/>
    </source>
</evidence>
<dbReference type="InterPro" id="IPR044527">
    <property type="entry name" value="NrtA/CpmA_ABC-bd_dom"/>
</dbReference>